<keyword evidence="3" id="KW-1185">Reference proteome</keyword>
<dbReference type="GO" id="GO:0031146">
    <property type="term" value="P:SCF-dependent proteasomal ubiquitin-dependent protein catabolic process"/>
    <property type="evidence" value="ECO:0007669"/>
    <property type="project" value="TreeGrafter"/>
</dbReference>
<name>A0A1E4TGC2_9ASCO</name>
<proteinExistence type="predicted"/>
<dbReference type="SMART" id="SM00367">
    <property type="entry name" value="LRR_CC"/>
    <property type="match status" value="5"/>
</dbReference>
<accession>A0A1E4TGC2</accession>
<dbReference type="PANTHER" id="PTHR13318">
    <property type="entry name" value="PARTNER OF PAIRED, ISOFORM B-RELATED"/>
    <property type="match status" value="1"/>
</dbReference>
<organism evidence="2 3">
    <name type="scientific">Tortispora caseinolytica NRRL Y-17796</name>
    <dbReference type="NCBI Taxonomy" id="767744"/>
    <lineage>
        <taxon>Eukaryota</taxon>
        <taxon>Fungi</taxon>
        <taxon>Dikarya</taxon>
        <taxon>Ascomycota</taxon>
        <taxon>Saccharomycotina</taxon>
        <taxon>Trigonopsidomycetes</taxon>
        <taxon>Trigonopsidales</taxon>
        <taxon>Trigonopsidaceae</taxon>
        <taxon>Tortispora</taxon>
    </lineage>
</organism>
<dbReference type="Gene3D" id="3.80.10.10">
    <property type="entry name" value="Ribonuclease Inhibitor"/>
    <property type="match status" value="2"/>
</dbReference>
<dbReference type="AlphaFoldDB" id="A0A1E4TGC2"/>
<feature type="compositionally biased region" description="Basic residues" evidence="1">
    <location>
        <begin position="1"/>
        <end position="10"/>
    </location>
</feature>
<reference evidence="3" key="1">
    <citation type="submission" date="2016-02" db="EMBL/GenBank/DDBJ databases">
        <title>Comparative genomics of biotechnologically important yeasts.</title>
        <authorList>
            <consortium name="DOE Joint Genome Institute"/>
            <person name="Riley R."/>
            <person name="Haridas S."/>
            <person name="Wolfe K.H."/>
            <person name="Lopes M.R."/>
            <person name="Hittinger C.T."/>
            <person name="Goker M."/>
            <person name="Salamov A."/>
            <person name="Wisecaver J."/>
            <person name="Long T.M."/>
            <person name="Aerts A.L."/>
            <person name="Barry K."/>
            <person name="Choi C."/>
            <person name="Clum A."/>
            <person name="Coughlan A.Y."/>
            <person name="Deshpande S."/>
            <person name="Douglass A.P."/>
            <person name="Hanson S.J."/>
            <person name="Klenk H.-P."/>
            <person name="Labutti K."/>
            <person name="Lapidus A."/>
            <person name="Lindquist E."/>
            <person name="Lipzen A."/>
            <person name="Meier-Kolthoff J.P."/>
            <person name="Ohm R.A."/>
            <person name="Otillar R.P."/>
            <person name="Pangilinan J."/>
            <person name="Peng Y."/>
            <person name="Rokas A."/>
            <person name="Rosa C.A."/>
            <person name="Scheuner C."/>
            <person name="Sibirny A.A."/>
            <person name="Slot J.C."/>
            <person name="Stielow J.B."/>
            <person name="Sun H."/>
            <person name="Kurtzman C.P."/>
            <person name="Blackwell M."/>
            <person name="Jeffries T.W."/>
            <person name="Grigoriev I.V."/>
        </authorList>
    </citation>
    <scope>NUCLEOTIDE SEQUENCE [LARGE SCALE GENOMIC DNA]</scope>
    <source>
        <strain evidence="3">NRRL Y-17796</strain>
    </source>
</reference>
<gene>
    <name evidence="2" type="ORF">CANCADRAFT_2482</name>
</gene>
<evidence type="ECO:0000256" key="1">
    <source>
        <dbReference type="SAM" id="MobiDB-lite"/>
    </source>
</evidence>
<dbReference type="Proteomes" id="UP000095023">
    <property type="component" value="Unassembled WGS sequence"/>
</dbReference>
<evidence type="ECO:0000313" key="2">
    <source>
        <dbReference type="EMBL" id="ODV90753.1"/>
    </source>
</evidence>
<dbReference type="SUPFAM" id="SSF52047">
    <property type="entry name" value="RNI-like"/>
    <property type="match status" value="1"/>
</dbReference>
<dbReference type="GO" id="GO:0019005">
    <property type="term" value="C:SCF ubiquitin ligase complex"/>
    <property type="evidence" value="ECO:0007669"/>
    <property type="project" value="TreeGrafter"/>
</dbReference>
<dbReference type="InterPro" id="IPR032675">
    <property type="entry name" value="LRR_dom_sf"/>
</dbReference>
<evidence type="ECO:0008006" key="4">
    <source>
        <dbReference type="Google" id="ProtNLM"/>
    </source>
</evidence>
<feature type="compositionally biased region" description="Polar residues" evidence="1">
    <location>
        <begin position="13"/>
        <end position="26"/>
    </location>
</feature>
<dbReference type="OrthoDB" id="1924287at2759"/>
<dbReference type="EMBL" id="KV453842">
    <property type="protein sequence ID" value="ODV90753.1"/>
    <property type="molecule type" value="Genomic_DNA"/>
</dbReference>
<evidence type="ECO:0000313" key="3">
    <source>
        <dbReference type="Proteomes" id="UP000095023"/>
    </source>
</evidence>
<protein>
    <recommendedName>
        <fullName evidence="4">RNI-like protein</fullName>
    </recommendedName>
</protein>
<sequence>MSNTRWYKRSKSGESSNSQVKGPNSALTEFLRSQNISAKEIRDRYLAQSHVPIEISPEEEAAILEQVDSEFHERQATATDKEADLIAEQYQARFTELRDVAIAEKLQIYELSVESASKSLSDSPADSAVPEPTENIRPAKKLRSASQRKAIKDTAKALLERSASRVPSLRNLCLQLCVQNIDDLEALGYIDEEHAIELSHAICRNRALTAQSLRLFARPDASHIEFWDCATLNDDALRSIAVYAPNLESLVLGMCGRLSSESFEYMFSRMRRLKRVQLHGPFLVSTSSWKTFFESIGNNLEEFAVSDTLNFNDEAFLCMAKNCPNISKLIIRQCDSFGLKNLAALTNLNQLLHLELYHPTDESVVITEEDSIEASKGFVSMIKKHGSSLQTLKLEACEELRADTLQAIKDNCSPQLTTLHITECPQLNDEDLQNLFSRWEAAANISDLSLSRTAEAGRLAIREMFLSCAPQLAHLSLNSLYTLTEEDLAPLYITCHRLKSLDLSFVRSVDDSLVQKILKQNPGLEYMEVFGNNHVTENLEQLRGLAVVGRERIA</sequence>
<feature type="region of interest" description="Disordered" evidence="1">
    <location>
        <begin position="1"/>
        <end position="26"/>
    </location>
</feature>
<dbReference type="InterPro" id="IPR006553">
    <property type="entry name" value="Leu-rich_rpt_Cys-con_subtyp"/>
</dbReference>